<proteinExistence type="predicted"/>
<protein>
    <submittedName>
        <fullName evidence="1">Uncharacterized protein</fullName>
    </submittedName>
</protein>
<reference evidence="2" key="1">
    <citation type="journal article" date="2019" name="Int. J. Syst. Evol. Microbiol.">
        <title>The Global Catalogue of Microorganisms (GCM) 10K type strain sequencing project: providing services to taxonomists for standard genome sequencing and annotation.</title>
        <authorList>
            <consortium name="The Broad Institute Genomics Platform"/>
            <consortium name="The Broad Institute Genome Sequencing Center for Infectious Disease"/>
            <person name="Wu L."/>
            <person name="Ma J."/>
        </authorList>
    </citation>
    <scope>NUCLEOTIDE SEQUENCE [LARGE SCALE GENOMIC DNA]</scope>
    <source>
        <strain evidence="2">NBRC 112502</strain>
    </source>
</reference>
<keyword evidence="2" id="KW-1185">Reference proteome</keyword>
<evidence type="ECO:0000313" key="2">
    <source>
        <dbReference type="Proteomes" id="UP001156641"/>
    </source>
</evidence>
<dbReference type="EMBL" id="BSOS01000067">
    <property type="protein sequence ID" value="GLR67814.1"/>
    <property type="molecule type" value="Genomic_DNA"/>
</dbReference>
<name>A0ABQ6ACJ2_9PROT</name>
<sequence length="64" mass="7434">MIRRFGIDRGFKMSQCAVPVSPCPDTLATEKMDVSIIRRNYERFAAYTFGCLELPHFQQYTRGL</sequence>
<gene>
    <name evidence="1" type="ORF">GCM10010909_24950</name>
</gene>
<accession>A0ABQ6ACJ2</accession>
<evidence type="ECO:0000313" key="1">
    <source>
        <dbReference type="EMBL" id="GLR67814.1"/>
    </source>
</evidence>
<dbReference type="Proteomes" id="UP001156641">
    <property type="component" value="Unassembled WGS sequence"/>
</dbReference>
<organism evidence="1 2">
    <name type="scientific">Acidocella aquatica</name>
    <dbReference type="NCBI Taxonomy" id="1922313"/>
    <lineage>
        <taxon>Bacteria</taxon>
        <taxon>Pseudomonadati</taxon>
        <taxon>Pseudomonadota</taxon>
        <taxon>Alphaproteobacteria</taxon>
        <taxon>Acetobacterales</taxon>
        <taxon>Acidocellaceae</taxon>
        <taxon>Acidocella</taxon>
    </lineage>
</organism>
<comment type="caution">
    <text evidence="1">The sequence shown here is derived from an EMBL/GenBank/DDBJ whole genome shotgun (WGS) entry which is preliminary data.</text>
</comment>